<feature type="region of interest" description="Disordered" evidence="3">
    <location>
        <begin position="1"/>
        <end position="78"/>
    </location>
</feature>
<dbReference type="PANTHER" id="PTHR43420:SF12">
    <property type="entry name" value="N-ACETYLTRANSFERASE DOMAIN-CONTAINING PROTEIN"/>
    <property type="match status" value="1"/>
</dbReference>
<evidence type="ECO:0000256" key="2">
    <source>
        <dbReference type="ARBA" id="ARBA00023315"/>
    </source>
</evidence>
<evidence type="ECO:0000313" key="5">
    <source>
        <dbReference type="EMBL" id="KAF5841963.1"/>
    </source>
</evidence>
<dbReference type="Proteomes" id="UP000815325">
    <property type="component" value="Unassembled WGS sequence"/>
</dbReference>
<dbReference type="InterPro" id="IPR016181">
    <property type="entry name" value="Acyl_CoA_acyltransferase"/>
</dbReference>
<dbReference type="InterPro" id="IPR050680">
    <property type="entry name" value="YpeA/RimI_acetyltransf"/>
</dbReference>
<accession>A0ABQ7H568</accession>
<evidence type="ECO:0000313" key="6">
    <source>
        <dbReference type="Proteomes" id="UP000815325"/>
    </source>
</evidence>
<dbReference type="EMBL" id="MU069472">
    <property type="protein sequence ID" value="KAF5841963.1"/>
    <property type="molecule type" value="Genomic_DNA"/>
</dbReference>
<evidence type="ECO:0000256" key="3">
    <source>
        <dbReference type="SAM" id="MobiDB-lite"/>
    </source>
</evidence>
<dbReference type="InterPro" id="IPR000182">
    <property type="entry name" value="GNAT_dom"/>
</dbReference>
<dbReference type="PANTHER" id="PTHR43420">
    <property type="entry name" value="ACETYLTRANSFERASE"/>
    <property type="match status" value="1"/>
</dbReference>
<sequence length="212" mass="22818">DFLDQQEGTPSQSESSQQHSDPSPGNESPPHSPASSEPEQPVPSSKAALDNQVPTESSPREGQASEGDASALQGRESVLQSDNEHISAISTTHFLQSIDCRPDAQVLGIRLLGVDFEYRRQGIGSQLLEYVKEVAQLAGARMAWLNVAEFNPNALSFYEAAGFKRTTRFKEGAKGNFPLYVLPLEPAKKKGGQKQVGGRLYNLGILPNANGG</sequence>
<dbReference type="SUPFAM" id="SSF55729">
    <property type="entry name" value="Acyl-CoA N-acyltransferases (Nat)"/>
    <property type="match status" value="1"/>
</dbReference>
<dbReference type="Pfam" id="PF00583">
    <property type="entry name" value="Acetyltransf_1"/>
    <property type="match status" value="1"/>
</dbReference>
<dbReference type="PROSITE" id="PS51186">
    <property type="entry name" value="GNAT"/>
    <property type="match status" value="1"/>
</dbReference>
<gene>
    <name evidence="5" type="ORF">DUNSADRAFT_10134</name>
</gene>
<dbReference type="CDD" id="cd04301">
    <property type="entry name" value="NAT_SF"/>
    <property type="match status" value="1"/>
</dbReference>
<feature type="compositionally biased region" description="Polar residues" evidence="3">
    <location>
        <begin position="1"/>
        <end position="26"/>
    </location>
</feature>
<feature type="domain" description="N-acetyltransferase" evidence="4">
    <location>
        <begin position="37"/>
        <end position="185"/>
    </location>
</feature>
<organism evidence="5 6">
    <name type="scientific">Dunaliella salina</name>
    <name type="common">Green alga</name>
    <name type="synonym">Protococcus salinus</name>
    <dbReference type="NCBI Taxonomy" id="3046"/>
    <lineage>
        <taxon>Eukaryota</taxon>
        <taxon>Viridiplantae</taxon>
        <taxon>Chlorophyta</taxon>
        <taxon>core chlorophytes</taxon>
        <taxon>Chlorophyceae</taxon>
        <taxon>CS clade</taxon>
        <taxon>Chlamydomonadales</taxon>
        <taxon>Dunaliellaceae</taxon>
        <taxon>Dunaliella</taxon>
    </lineage>
</organism>
<evidence type="ECO:0000256" key="1">
    <source>
        <dbReference type="ARBA" id="ARBA00022679"/>
    </source>
</evidence>
<evidence type="ECO:0000259" key="4">
    <source>
        <dbReference type="PROSITE" id="PS51186"/>
    </source>
</evidence>
<dbReference type="Gene3D" id="3.40.630.30">
    <property type="match status" value="1"/>
</dbReference>
<proteinExistence type="predicted"/>
<keyword evidence="1" id="KW-0808">Transferase</keyword>
<keyword evidence="6" id="KW-1185">Reference proteome</keyword>
<protein>
    <submittedName>
        <fullName evidence="5">Acyl-CoA N-acyltransferase</fullName>
    </submittedName>
</protein>
<comment type="caution">
    <text evidence="5">The sequence shown here is derived from an EMBL/GenBank/DDBJ whole genome shotgun (WGS) entry which is preliminary data.</text>
</comment>
<feature type="non-terminal residue" evidence="5">
    <location>
        <position position="1"/>
    </location>
</feature>
<keyword evidence="2" id="KW-0012">Acyltransferase</keyword>
<reference evidence="5" key="1">
    <citation type="submission" date="2017-08" db="EMBL/GenBank/DDBJ databases">
        <authorList>
            <person name="Polle J.E."/>
            <person name="Barry K."/>
            <person name="Cushman J."/>
            <person name="Schmutz J."/>
            <person name="Tran D."/>
            <person name="Hathwaick L.T."/>
            <person name="Yim W.C."/>
            <person name="Jenkins J."/>
            <person name="Mckie-Krisberg Z.M."/>
            <person name="Prochnik S."/>
            <person name="Lindquist E."/>
            <person name="Dockter R.B."/>
            <person name="Adam C."/>
            <person name="Molina H."/>
            <person name="Bunkerborg J."/>
            <person name="Jin E."/>
            <person name="Buchheim M."/>
            <person name="Magnuson J."/>
        </authorList>
    </citation>
    <scope>NUCLEOTIDE SEQUENCE</scope>
    <source>
        <strain evidence="5">CCAP 19/18</strain>
    </source>
</reference>
<name>A0ABQ7H568_DUNSA</name>